<dbReference type="EMBL" id="JAIXNE010000002">
    <property type="protein sequence ID" value="MCA6074687.1"/>
    <property type="molecule type" value="Genomic_DNA"/>
</dbReference>
<dbReference type="EMBL" id="JAIXNE010000004">
    <property type="protein sequence ID" value="MCA6076992.1"/>
    <property type="molecule type" value="Genomic_DNA"/>
</dbReference>
<dbReference type="AlphaFoldDB" id="A0A9X1HUC8"/>
<protein>
    <recommendedName>
        <fullName evidence="6">Porin</fullName>
    </recommendedName>
</protein>
<gene>
    <name evidence="2" type="ORF">LDX50_07385</name>
    <name evidence="3" type="ORF">LDX50_13355</name>
    <name evidence="4" type="ORF">LDX50_19075</name>
</gene>
<dbReference type="RefSeq" id="WP_225697800.1">
    <property type="nucleotide sequence ID" value="NZ_JAIXNE010000002.1"/>
</dbReference>
<dbReference type="Proteomes" id="UP001139409">
    <property type="component" value="Unassembled WGS sequence"/>
</dbReference>
<keyword evidence="5" id="KW-1185">Reference proteome</keyword>
<feature type="chain" id="PRO_5041114906" description="Porin" evidence="1">
    <location>
        <begin position="22"/>
        <end position="434"/>
    </location>
</feature>
<comment type="caution">
    <text evidence="4">The sequence shown here is derived from an EMBL/GenBank/DDBJ whole genome shotgun (WGS) entry which is preliminary data.</text>
</comment>
<evidence type="ECO:0008006" key="6">
    <source>
        <dbReference type="Google" id="ProtNLM"/>
    </source>
</evidence>
<evidence type="ECO:0000313" key="3">
    <source>
        <dbReference type="EMBL" id="MCA6075864.1"/>
    </source>
</evidence>
<evidence type="ECO:0000313" key="5">
    <source>
        <dbReference type="Proteomes" id="UP001139409"/>
    </source>
</evidence>
<dbReference type="EMBL" id="JAIXNE010000003">
    <property type="protein sequence ID" value="MCA6075864.1"/>
    <property type="molecule type" value="Genomic_DNA"/>
</dbReference>
<feature type="signal peptide" evidence="1">
    <location>
        <begin position="1"/>
        <end position="21"/>
    </location>
</feature>
<accession>A0A9X1HUC8</accession>
<keyword evidence="1" id="KW-0732">Signal</keyword>
<sequence>MIFNPGKYVLFFLLFSLSVSGSGQTLKDGKLTLNEDGTHYVKFTLLAQVWNRYQKFNPGTTVYGEPQSDGYDIGIRRFRIQFYGQLSDRVFIYSQIGENNFNFLSDRKAGFFVHDALGEYEIVADKFTMGTGLTAWSGLSRFSTPSITSIMGIDVPLFLQSTNDITDQFLRKLSVYAKGKLGRFDYRLTIAHPMAIQKSGFYNPEISSVSTFSAKPPKKQWNGYFQYQFRDSESNKMPYMTGTYLGKKDVFNIGAGFIFQPDAMWHTVSPMDTVTTDLLNVAVDIYYDSPIGNEGKTLSFYGVFTHYDFGPNYTRNLALMNPANGTSDNTLLNGGGNGYPVGGTGNMLYGQLGYKLKDNALWKTSFMPYIATEIGFFERLNDTMVFYDAGINWLLDANTSKLTIAYQNRPLFRTNGDLDGRRGAVLLQYQVYFN</sequence>
<name>A0A9X1HUC8_9BACT</name>
<evidence type="ECO:0000313" key="2">
    <source>
        <dbReference type="EMBL" id="MCA6074687.1"/>
    </source>
</evidence>
<evidence type="ECO:0000256" key="1">
    <source>
        <dbReference type="SAM" id="SignalP"/>
    </source>
</evidence>
<reference evidence="4" key="1">
    <citation type="submission" date="2021-09" db="EMBL/GenBank/DDBJ databases">
        <title>Fulvivirga sp. isolated from coastal sediment.</title>
        <authorList>
            <person name="Yu H."/>
        </authorList>
    </citation>
    <scope>NUCLEOTIDE SEQUENCE</scope>
    <source>
        <strain evidence="4">1062</strain>
    </source>
</reference>
<organism evidence="4 5">
    <name type="scientific">Fulvivirga sedimenti</name>
    <dbReference type="NCBI Taxonomy" id="2879465"/>
    <lineage>
        <taxon>Bacteria</taxon>
        <taxon>Pseudomonadati</taxon>
        <taxon>Bacteroidota</taxon>
        <taxon>Cytophagia</taxon>
        <taxon>Cytophagales</taxon>
        <taxon>Fulvivirgaceae</taxon>
        <taxon>Fulvivirga</taxon>
    </lineage>
</organism>
<evidence type="ECO:0000313" key="4">
    <source>
        <dbReference type="EMBL" id="MCA6076992.1"/>
    </source>
</evidence>
<proteinExistence type="predicted"/>